<name>A0A813CL53_9DINO</name>
<dbReference type="SUPFAM" id="SSF56487">
    <property type="entry name" value="SRCR-like"/>
    <property type="match status" value="1"/>
</dbReference>
<dbReference type="InterPro" id="IPR009091">
    <property type="entry name" value="RCC1/BLIP-II"/>
</dbReference>
<proteinExistence type="predicted"/>
<protein>
    <recommendedName>
        <fullName evidence="8">MAM domain-containing protein</fullName>
    </recommendedName>
</protein>
<feature type="region of interest" description="Disordered" evidence="3">
    <location>
        <begin position="310"/>
        <end position="338"/>
    </location>
</feature>
<dbReference type="OrthoDB" id="412155at2759"/>
<dbReference type="InterPro" id="IPR013320">
    <property type="entry name" value="ConA-like_dom_sf"/>
</dbReference>
<dbReference type="Proteomes" id="UP000601435">
    <property type="component" value="Unassembled WGS sequence"/>
</dbReference>
<dbReference type="CDD" id="cd06263">
    <property type="entry name" value="MAM"/>
    <property type="match status" value="1"/>
</dbReference>
<feature type="domain" description="MAM" evidence="4">
    <location>
        <begin position="1309"/>
        <end position="1469"/>
    </location>
</feature>
<dbReference type="InterPro" id="IPR001190">
    <property type="entry name" value="SRCR"/>
</dbReference>
<gene>
    <name evidence="6" type="ORF">SNEC2469_LOCUS35594</name>
</gene>
<dbReference type="GO" id="GO:0016020">
    <property type="term" value="C:membrane"/>
    <property type="evidence" value="ECO:0007669"/>
    <property type="project" value="InterPro"/>
</dbReference>
<feature type="domain" description="SRCR" evidence="5">
    <location>
        <begin position="2405"/>
        <end position="2444"/>
    </location>
</feature>
<feature type="non-terminal residue" evidence="6">
    <location>
        <position position="2454"/>
    </location>
</feature>
<evidence type="ECO:0000256" key="2">
    <source>
        <dbReference type="PROSITE-ProRule" id="PRU00235"/>
    </source>
</evidence>
<evidence type="ECO:0008006" key="8">
    <source>
        <dbReference type="Google" id="ProtNLM"/>
    </source>
</evidence>
<evidence type="ECO:0000313" key="6">
    <source>
        <dbReference type="EMBL" id="CAE7945511.1"/>
    </source>
</evidence>
<dbReference type="Gene3D" id="3.10.250.10">
    <property type="entry name" value="SRCR-like domain"/>
    <property type="match status" value="1"/>
</dbReference>
<dbReference type="Pfam" id="PF00629">
    <property type="entry name" value="MAM"/>
    <property type="match status" value="1"/>
</dbReference>
<dbReference type="GO" id="GO:0005737">
    <property type="term" value="C:cytoplasm"/>
    <property type="evidence" value="ECO:0007669"/>
    <property type="project" value="TreeGrafter"/>
</dbReference>
<dbReference type="InterPro" id="IPR000998">
    <property type="entry name" value="MAM_dom"/>
</dbReference>
<evidence type="ECO:0000256" key="1">
    <source>
        <dbReference type="ARBA" id="ARBA00023157"/>
    </source>
</evidence>
<dbReference type="InterPro" id="IPR051553">
    <property type="entry name" value="Ran_GTPase-activating"/>
</dbReference>
<evidence type="ECO:0000313" key="7">
    <source>
        <dbReference type="Proteomes" id="UP000601435"/>
    </source>
</evidence>
<dbReference type="SUPFAM" id="SSF50985">
    <property type="entry name" value="RCC1/BLIP-II"/>
    <property type="match status" value="1"/>
</dbReference>
<keyword evidence="1" id="KW-1015">Disulfide bond</keyword>
<organism evidence="6 7">
    <name type="scientific">Symbiodinium necroappetens</name>
    <dbReference type="NCBI Taxonomy" id="1628268"/>
    <lineage>
        <taxon>Eukaryota</taxon>
        <taxon>Sar</taxon>
        <taxon>Alveolata</taxon>
        <taxon>Dinophyceae</taxon>
        <taxon>Suessiales</taxon>
        <taxon>Symbiodiniaceae</taxon>
        <taxon>Symbiodinium</taxon>
    </lineage>
</organism>
<feature type="repeat" description="RCC1" evidence="2">
    <location>
        <begin position="2107"/>
        <end position="2166"/>
    </location>
</feature>
<evidence type="ECO:0000259" key="4">
    <source>
        <dbReference type="PROSITE" id="PS50060"/>
    </source>
</evidence>
<dbReference type="Gene3D" id="2.130.10.30">
    <property type="entry name" value="Regulator of chromosome condensation 1/beta-lactamase-inhibitor protein II"/>
    <property type="match status" value="2"/>
</dbReference>
<dbReference type="GO" id="GO:0005085">
    <property type="term" value="F:guanyl-nucleotide exchange factor activity"/>
    <property type="evidence" value="ECO:0007669"/>
    <property type="project" value="TreeGrafter"/>
</dbReference>
<dbReference type="PANTHER" id="PTHR45982">
    <property type="entry name" value="REGULATOR OF CHROMOSOME CONDENSATION"/>
    <property type="match status" value="1"/>
</dbReference>
<evidence type="ECO:0000259" key="5">
    <source>
        <dbReference type="PROSITE" id="PS50287"/>
    </source>
</evidence>
<dbReference type="PANTHER" id="PTHR45982:SF1">
    <property type="entry name" value="REGULATOR OF CHROMOSOME CONDENSATION"/>
    <property type="match status" value="1"/>
</dbReference>
<dbReference type="PROSITE" id="PS50012">
    <property type="entry name" value="RCC1_3"/>
    <property type="match status" value="2"/>
</dbReference>
<feature type="repeat" description="RCC1" evidence="2">
    <location>
        <begin position="2257"/>
        <end position="2308"/>
    </location>
</feature>
<dbReference type="EMBL" id="CAJNJA010103863">
    <property type="protein sequence ID" value="CAE7945511.1"/>
    <property type="molecule type" value="Genomic_DNA"/>
</dbReference>
<dbReference type="Gene3D" id="2.60.120.200">
    <property type="match status" value="4"/>
</dbReference>
<evidence type="ECO:0000256" key="3">
    <source>
        <dbReference type="SAM" id="MobiDB-lite"/>
    </source>
</evidence>
<dbReference type="Pfam" id="PF13540">
    <property type="entry name" value="RCC1_2"/>
    <property type="match status" value="3"/>
</dbReference>
<sequence length="2454" mass="270225">ACIEPAMAAVTLDSEAAFRERCLKIGMEEATLDVLITSNYKTFGHLAFAISSSPNTADEEQVQQWVNTVFARPPTPQQMACIRRALFEAQALSISDMKSRVEPQSDVLVRKMPVAERIARQNALERRLTGVIFAPETTPGHSVVDRLVDMLETGVMAYLEPHKYVSRSQEVQNVKSEKSLSITTDGNLKVNAKVESLTCEASSALTLRQAWSRRSIAFELAGLATFTILEGWVQKMFIMMQRPPPDGYVSISLQQLLAADRHLFTVAADRLLGNLQCVPGREKPLDTEVKRLADSTEMLQFLTCLPKATSPPPLKRPWENDKGGDAPQLPPGAKAKHDDKPNCFGYNHGTCKFKAGLHTDSHNDASSLNAVLAISNFEGGEIFVENELGSHRRDFEGETLRGDILSPQDGPAIFSARSIDKLPGSDIQTLTALGFPLLFPSSQAQADLQGFDVVPIDHQARAPLAPTVQLDLPIPASAKAIGVPAGAQITIENPTNSWYWSILALQIRRCKDAQLESLALACDKSHEHLPWSVKWAKSGFMLSQHRAVSIVATRCKALQPPIEGVSSGSELCRVGFYRSPEQWLDEAASLDHPMDVAAALPKITLDAILMNFSSDHKSLALKRKIALMKAEILAKKLEKDEEALHRSMPEWMQGVVHDQRILLWEALLRQSDYDDMEVVDFLKQGVPLVGASDCPTCFETKVRPAVLTEAELRAAAPDLRRGMMSRSLHQEPEHTAHLSDATKEELASGFIQGPFTEQQVTAHFGHRHWLAIRRFIIKQGPKLRPIEDCCEAHLNEAYAATIKLRLQDADFFVAMALEVARLSGNNPKAARPWVAKSIWWLLTKVLRIPCSHFYDDFPMLVPEDMGSEADASASRFLSLLGWRHAKTGEGGKGHPFMSRFDVLGLSADVAKLHLGTLVLSNKEGRAQKIQDLLGVVSGEGHITRNQGQILLGLLRFASGFYGGRTLRHVCADLNRLVFSRDHVTPQRLRALSDMASKALTTLPPRTITFAARRPLVHAFTDGCWQDGVAGLRAVVFDCATGRGRVFQGKLPANLVKAWLSEVGEQIIGQIELYAVLVMRFFLKDDLAGRRTVFWCDNEAARFGLIRNESHSRSMDVMLRAFARVEDESLSFTWISRVPSASNPSDAPSRGDGHSVLQLSRVIRRNGTAIGWPVRWVDQTQYQPWHSPLRWPTSYAHKVFAIESPEFAKGDSEERHVNFHYVIYTVEMGRLMLQSWDGANWTTVWSPPGGQGRVWNRADVRLPDDAQALRFLGITRIGYASGVAVALAVDSLQISNFSTTVAELPDYDTVTCSFEADFCSWRAMNDQAWMRRNGATPSAYTGPSGAFDGGHYIYLEADWPNYPNKEFVLESPIFRKGDGSARYVHFHYHMYGFDMGQLTLQFWHGMLWTTVWSLSGNQGDRWHHVLMRLPDDAQALRFLGMTGIYSDSDIAIDKVRAAAVPIVAIDECTSPAAACGWTSTATVDQVSGVVLQMYVHSCNTDMDGTYDLQGQTRSGRAYYKLSSANVYLYHDPSCDGNSSSPRWIFDNNFPSLTASQDLDGDGSCSYTGVAYSDDVAPPLFGTWLSWCNDSSGWSSGYRFLEETPYVSVQSYKTFSDAFYLTAMYVTDRGDPKVGKTPVSTPVHRQLCCDSKVLPCERRADPPECLCGSLQEFHLQSPSFSQGSGLYFDYLMYSLDGNFGSLQLQAWDGQNWTAVWSLFGSQGNSWHQGTAHFSSNSTRLRFQGSLGAWKTGDLAVRAFRTAVALEELACEDFQLNGFWLEPGTVGPSRAMWRAVDIGLEARGAESQTAVLDSAQISTVGSEVVFFLSFQVVGPTAALEVQQLTENGWTHFQTTAIASFGSWQNLTGPISVQTQSLRLLATMNSTTDLVRIRSFHLDVAQFARSLEDAGCDFEAFRGQAFASASQEWSVGTATEVLLTSPLFPSADVVYLAFAFWMRGWAPLSLRVEMWIYGLWQESWSEAGQRGVGWQQVKLRLPATVNRVRFRGYMPADVSSRIAVDHIMLYSHAHPQIMPAAMVLVGGYHHQCALAFGQLKCFGRNREGQLGYGSSDDVGDDQEEVGLQLPVVDVGGTVLQACVGLFHTCAVLQGGSLKCWGSNVVGQIGSGNTATLGDDPNEMGDWLPAVDLGNGTKVSQLACGSGHTCVLLHDGAIKCFGYNGDGQLGLGDTMPGPQLREGRTVTANWAHSCALSSEGVVCWGWQFLSSEIISNVSSLPTIGFELEATQIATGEQHACIRLADGRMRCWGNNEWGQLGLGDTVSRGAHEAADVDLGFPTTQIFVGYYYSCAMLQDERTLCWGWNGDRELGRGTAIPVYESPGEVLVRKVESLSMGNAHICFLQSGGAISCFGANDYGQLGVPTGEVSAEDGAALVPRLFRNRTPRAEGLESVRLSGGSRTWGFLEVLREGTWSPVCDDGFDAAAAIVACKDRRQHIIQIHL</sequence>
<dbReference type="PROSITE" id="PS50287">
    <property type="entry name" value="SRCR_2"/>
    <property type="match status" value="1"/>
</dbReference>
<accession>A0A813CL53</accession>
<dbReference type="SUPFAM" id="SSF49899">
    <property type="entry name" value="Concanavalin A-like lectins/glucanases"/>
    <property type="match status" value="4"/>
</dbReference>
<keyword evidence="7" id="KW-1185">Reference proteome</keyword>
<dbReference type="SMART" id="SM00137">
    <property type="entry name" value="MAM"/>
    <property type="match status" value="1"/>
</dbReference>
<dbReference type="InterPro" id="IPR036772">
    <property type="entry name" value="SRCR-like_dom_sf"/>
</dbReference>
<comment type="caution">
    <text evidence="6">The sequence shown here is derived from an EMBL/GenBank/DDBJ whole genome shotgun (WGS) entry which is preliminary data.</text>
</comment>
<feature type="non-terminal residue" evidence="6">
    <location>
        <position position="1"/>
    </location>
</feature>
<reference evidence="6" key="1">
    <citation type="submission" date="2021-02" db="EMBL/GenBank/DDBJ databases">
        <authorList>
            <person name="Dougan E. K."/>
            <person name="Rhodes N."/>
            <person name="Thang M."/>
            <person name="Chan C."/>
        </authorList>
    </citation>
    <scope>NUCLEOTIDE SEQUENCE</scope>
</reference>
<dbReference type="PROSITE" id="PS50060">
    <property type="entry name" value="MAM_2"/>
    <property type="match status" value="1"/>
</dbReference>
<dbReference type="InterPro" id="IPR000408">
    <property type="entry name" value="Reg_chr_condens"/>
</dbReference>